<dbReference type="InterPro" id="IPR051459">
    <property type="entry name" value="Cytochrome_c-type_DH"/>
</dbReference>
<dbReference type="Proteomes" id="UP000001027">
    <property type="component" value="Chromosome"/>
</dbReference>
<evidence type="ECO:0000256" key="6">
    <source>
        <dbReference type="PROSITE-ProRule" id="PRU00433"/>
    </source>
</evidence>
<accession>A0A0H3LTC2</accession>
<evidence type="ECO:0000256" key="1">
    <source>
        <dbReference type="ARBA" id="ARBA00022448"/>
    </source>
</evidence>
<keyword evidence="3 6" id="KW-0479">Metal-binding</keyword>
<dbReference type="InterPro" id="IPR009056">
    <property type="entry name" value="Cyt_c-like_dom"/>
</dbReference>
<dbReference type="PROSITE" id="PS51007">
    <property type="entry name" value="CYTC"/>
    <property type="match status" value="1"/>
</dbReference>
<name>A0A0H3LTC2_BORBR</name>
<dbReference type="InterPro" id="IPR008168">
    <property type="entry name" value="Cyt_C_IC"/>
</dbReference>
<evidence type="ECO:0000256" key="5">
    <source>
        <dbReference type="ARBA" id="ARBA00023004"/>
    </source>
</evidence>
<evidence type="ECO:0000256" key="3">
    <source>
        <dbReference type="ARBA" id="ARBA00022723"/>
    </source>
</evidence>
<dbReference type="GO" id="GO:0005506">
    <property type="term" value="F:iron ion binding"/>
    <property type="evidence" value="ECO:0007669"/>
    <property type="project" value="InterPro"/>
</dbReference>
<dbReference type="GO" id="GO:0020037">
    <property type="term" value="F:heme binding"/>
    <property type="evidence" value="ECO:0007669"/>
    <property type="project" value="InterPro"/>
</dbReference>
<dbReference type="RefSeq" id="WP_010926583.1">
    <property type="nucleotide sequence ID" value="NC_002927.3"/>
</dbReference>
<dbReference type="KEGG" id="bbr:BB2656"/>
<keyword evidence="2 6" id="KW-0349">Heme</keyword>
<evidence type="ECO:0000256" key="4">
    <source>
        <dbReference type="ARBA" id="ARBA00022982"/>
    </source>
</evidence>
<protein>
    <submittedName>
        <fullName evidence="8">Cytochrome</fullName>
    </submittedName>
</protein>
<evidence type="ECO:0000313" key="9">
    <source>
        <dbReference type="Proteomes" id="UP000001027"/>
    </source>
</evidence>
<proteinExistence type="predicted"/>
<dbReference type="EMBL" id="BX640445">
    <property type="protein sequence ID" value="CAE33149.1"/>
    <property type="molecule type" value="Genomic_DNA"/>
</dbReference>
<dbReference type="SUPFAM" id="SSF46626">
    <property type="entry name" value="Cytochrome c"/>
    <property type="match status" value="1"/>
</dbReference>
<dbReference type="PANTHER" id="PTHR35008:SF4">
    <property type="entry name" value="BLL4482 PROTEIN"/>
    <property type="match status" value="1"/>
</dbReference>
<keyword evidence="1" id="KW-0813">Transport</keyword>
<dbReference type="PANTHER" id="PTHR35008">
    <property type="entry name" value="BLL4482 PROTEIN-RELATED"/>
    <property type="match status" value="1"/>
</dbReference>
<dbReference type="Pfam" id="PF00034">
    <property type="entry name" value="Cytochrom_C"/>
    <property type="match status" value="1"/>
</dbReference>
<dbReference type="eggNOG" id="COG2010">
    <property type="taxonomic scope" value="Bacteria"/>
</dbReference>
<evidence type="ECO:0000256" key="2">
    <source>
        <dbReference type="ARBA" id="ARBA00022617"/>
    </source>
</evidence>
<organism evidence="8 9">
    <name type="scientific">Bordetella bronchiseptica (strain ATCC BAA-588 / NCTC 13252 / RB50)</name>
    <name type="common">Alcaligenes bronchisepticus</name>
    <dbReference type="NCBI Taxonomy" id="257310"/>
    <lineage>
        <taxon>Bacteria</taxon>
        <taxon>Pseudomonadati</taxon>
        <taxon>Pseudomonadota</taxon>
        <taxon>Betaproteobacteria</taxon>
        <taxon>Burkholderiales</taxon>
        <taxon>Alcaligenaceae</taxon>
        <taxon>Bordetella</taxon>
    </lineage>
</organism>
<dbReference type="GO" id="GO:0009055">
    <property type="term" value="F:electron transfer activity"/>
    <property type="evidence" value="ECO:0007669"/>
    <property type="project" value="InterPro"/>
</dbReference>
<keyword evidence="4" id="KW-0249">Electron transport</keyword>
<dbReference type="Gene3D" id="1.10.760.10">
    <property type="entry name" value="Cytochrome c-like domain"/>
    <property type="match status" value="1"/>
</dbReference>
<gene>
    <name evidence="8" type="ordered locus">BB2656</name>
</gene>
<keyword evidence="5 6" id="KW-0408">Iron</keyword>
<dbReference type="InterPro" id="IPR036909">
    <property type="entry name" value="Cyt_c-like_dom_sf"/>
</dbReference>
<dbReference type="AlphaFoldDB" id="A0A0H3LTC2"/>
<dbReference type="PRINTS" id="PR00605">
    <property type="entry name" value="CYTCHROMECIC"/>
</dbReference>
<reference evidence="8 9" key="1">
    <citation type="journal article" date="2003" name="Nat. Genet.">
        <title>Comparative analysis of the genome sequences of Bordetella pertussis, Bordetella parapertussis and Bordetella bronchiseptica.</title>
        <authorList>
            <person name="Parkhill J."/>
            <person name="Sebaihia M."/>
            <person name="Preston A."/>
            <person name="Murphy L.D."/>
            <person name="Thomson N.R."/>
            <person name="Harris D.E."/>
            <person name="Holden M.T.G."/>
            <person name="Churcher C.M."/>
            <person name="Bentley S.D."/>
            <person name="Mungall K.L."/>
            <person name="Cerdeno-Tarraga A.-M."/>
            <person name="Temple L."/>
            <person name="James K.D."/>
            <person name="Harris B."/>
            <person name="Quail M.A."/>
            <person name="Achtman M."/>
            <person name="Atkin R."/>
            <person name="Baker S."/>
            <person name="Basham D."/>
            <person name="Bason N."/>
            <person name="Cherevach I."/>
            <person name="Chillingworth T."/>
            <person name="Collins M."/>
            <person name="Cronin A."/>
            <person name="Davis P."/>
            <person name="Doggett J."/>
            <person name="Feltwell T."/>
            <person name="Goble A."/>
            <person name="Hamlin N."/>
            <person name="Hauser H."/>
            <person name="Holroyd S."/>
            <person name="Jagels K."/>
            <person name="Leather S."/>
            <person name="Moule S."/>
            <person name="Norberczak H."/>
            <person name="O'Neil S."/>
            <person name="Ormond D."/>
            <person name="Price C."/>
            <person name="Rabbinowitsch E."/>
            <person name="Rutter S."/>
            <person name="Sanders M."/>
            <person name="Saunders D."/>
            <person name="Seeger K."/>
            <person name="Sharp S."/>
            <person name="Simmonds M."/>
            <person name="Skelton J."/>
            <person name="Squares R."/>
            <person name="Squares S."/>
            <person name="Stevens K."/>
            <person name="Unwin L."/>
            <person name="Whitehead S."/>
            <person name="Barrell B.G."/>
            <person name="Maskell D.J."/>
        </authorList>
    </citation>
    <scope>NUCLEOTIDE SEQUENCE [LARGE SCALE GENOMIC DNA]</scope>
    <source>
        <strain evidence="8 9">ATCC BAA-588 / NCTC 13252 / RB50</strain>
    </source>
</reference>
<sequence length="160" mass="17489">MRRFPGRMLKWLVLACGLATAAGLLAWRLAPSSDYIAPAAGQDRLRGQAIYQANCAACHGARLEGQPDWRQRLASGRLPAPPHDASGHTWHHPDAVLLDIIRHGMVPGRHAPDGYHSDMPAYAGVLSDAEIALVLAYIKSTWPSQVQQDQRAATQQMTPR</sequence>
<evidence type="ECO:0000259" key="7">
    <source>
        <dbReference type="PROSITE" id="PS51007"/>
    </source>
</evidence>
<dbReference type="HOGENOM" id="CLU_127672_2_0_4"/>
<evidence type="ECO:0000313" key="8">
    <source>
        <dbReference type="EMBL" id="CAE33149.1"/>
    </source>
</evidence>
<feature type="domain" description="Cytochrome c" evidence="7">
    <location>
        <begin position="42"/>
        <end position="142"/>
    </location>
</feature>